<feature type="domain" description="TRPM tetramerisation" evidence="11">
    <location>
        <begin position="1241"/>
        <end position="1287"/>
    </location>
</feature>
<feature type="transmembrane region" description="Helical" evidence="9">
    <location>
        <begin position="935"/>
        <end position="955"/>
    </location>
</feature>
<dbReference type="InterPro" id="IPR050927">
    <property type="entry name" value="TRPM"/>
</dbReference>
<evidence type="ECO:0000256" key="7">
    <source>
        <dbReference type="ARBA" id="ARBA00023303"/>
    </source>
</evidence>
<name>A0A7J7J198_BUGNE</name>
<evidence type="ECO:0000259" key="11">
    <source>
        <dbReference type="Pfam" id="PF16519"/>
    </source>
</evidence>
<dbReference type="Pfam" id="PF00520">
    <property type="entry name" value="Ion_trans"/>
    <property type="match status" value="1"/>
</dbReference>
<evidence type="ECO:0000256" key="5">
    <source>
        <dbReference type="ARBA" id="ARBA00023065"/>
    </source>
</evidence>
<evidence type="ECO:0000256" key="2">
    <source>
        <dbReference type="ARBA" id="ARBA00022448"/>
    </source>
</evidence>
<feature type="transmembrane region" description="Helical" evidence="9">
    <location>
        <begin position="1061"/>
        <end position="1086"/>
    </location>
</feature>
<evidence type="ECO:0000256" key="9">
    <source>
        <dbReference type="SAM" id="Phobius"/>
    </source>
</evidence>
<evidence type="ECO:0000259" key="13">
    <source>
        <dbReference type="Pfam" id="PF25508"/>
    </source>
</evidence>
<dbReference type="InterPro" id="IPR037162">
    <property type="entry name" value="TRPM_tetra_sf"/>
</dbReference>
<evidence type="ECO:0000256" key="4">
    <source>
        <dbReference type="ARBA" id="ARBA00022989"/>
    </source>
</evidence>
<evidence type="ECO:0000313" key="14">
    <source>
        <dbReference type="EMBL" id="KAF6019949.1"/>
    </source>
</evidence>
<feature type="domain" description="TRPM SLOG" evidence="12">
    <location>
        <begin position="129"/>
        <end position="400"/>
    </location>
</feature>
<keyword evidence="4 9" id="KW-1133">Transmembrane helix</keyword>
<dbReference type="GO" id="GO:0030001">
    <property type="term" value="P:metal ion transport"/>
    <property type="evidence" value="ECO:0007669"/>
    <property type="project" value="TreeGrafter"/>
</dbReference>
<keyword evidence="5" id="KW-0406">Ion transport</keyword>
<dbReference type="Pfam" id="PF25508">
    <property type="entry name" value="TRPM2"/>
    <property type="match status" value="1"/>
</dbReference>
<dbReference type="OrthoDB" id="301415at2759"/>
<keyword evidence="3 9" id="KW-0812">Transmembrane</keyword>
<protein>
    <submittedName>
        <fullName evidence="14">TRPM3</fullName>
    </submittedName>
</protein>
<keyword evidence="15" id="KW-1185">Reference proteome</keyword>
<dbReference type="InterPro" id="IPR041491">
    <property type="entry name" value="TRPM_SLOG"/>
</dbReference>
<dbReference type="GO" id="GO:0005886">
    <property type="term" value="C:plasma membrane"/>
    <property type="evidence" value="ECO:0007669"/>
    <property type="project" value="TreeGrafter"/>
</dbReference>
<feature type="region of interest" description="Disordered" evidence="8">
    <location>
        <begin position="1529"/>
        <end position="1557"/>
    </location>
</feature>
<feature type="domain" description="TRPM-like" evidence="13">
    <location>
        <begin position="454"/>
        <end position="704"/>
    </location>
</feature>
<dbReference type="Gene3D" id="1.20.5.1010">
    <property type="entry name" value="TRPM, tetramerisation domain"/>
    <property type="match status" value="1"/>
</dbReference>
<feature type="compositionally biased region" description="Low complexity" evidence="8">
    <location>
        <begin position="1541"/>
        <end position="1557"/>
    </location>
</feature>
<keyword evidence="6 9" id="KW-0472">Membrane</keyword>
<evidence type="ECO:0000256" key="8">
    <source>
        <dbReference type="SAM" id="MobiDB-lite"/>
    </source>
</evidence>
<sequence length="1620" mass="183886">MNAMIEMNERSVSSANLRDGISVNHSMSAKSSIKSSIVNIPNKLQVKDFWIERGFNKRECAKFVPINNNNGEQRDRCVCGHHVLQHPLDVTSTKNYTDNWQANRHTKISPTDAFGQIDFQGTPCYATKAQYVRLDYHTPPERILQLLLHHWQLELPKLLISVHGGIANFDLQPKLKRVFNKGLLKAVNTTGAWIITGGTNTGVMRHVGSALAEKSMKKRKKHTVAIGIAPWGVVHRRNDLIGKDKTVDYHAAAHPRNNTALLNSSHNYFLLADNGTEAKYGADIVLRKRLERYISHQRIHIRGEKPSKGYGVPIVCLILEGGSNTIRTVLDYLTGTPPVPVVVCDGSGRAADLIAFVHKYSSEEGNLPKQLKDQLIGTIKKTFSYNDYSAERLYNELIMCMKKKHLITIFRMGEQTQDMDLPILTALLTSHNTSAPQQLNLALSWDRVDVARSHIFTYGQEWPEGSLQQAMLDALVQNKVDFVQLLLEKGVNMTEFLTISNLEELYNTKVGPTSTLHMILRDVRKHRPMNSRVTLLDVGGVIEKLMGGAYRSKYCRRKFRSIYRSRANIHEKGGSDQTASEEGVFPFPFSDLLTWAVLLKRQKMAKFMWRRQEEALVKAIFACKLYKSLAREAIDEPLVDNVVSEELYEYAKEFQKLAVDILDHCYKEDEDLANKLLTYQLKSYSNQTCMSLAHSANMRELLAHPCCQNLISDMWMGGLRMNKSSAWMVIAGILVPFSIIGLDFKSKEELQQLPQTVEERIEELEEDGQMSCSYSESLPDLEGVSNRIEAAYADTYADAYADTYADTYADSGERRRSVYLFERLRRVSMFSRASTSLRSRRTSYQPAYSHISMPSEAKYPDHSDEANKIVTWQSVDDSERQSEMGSTIFKPAELPDNHIGQSNTLLKLRELRKKQQELKLGKKISEFYKAPVTKFWLHTMFYLVFMCLYTYLILVKLERHFPSAKEIYVMAYIFFHGIEIVREIAVSEPTNLSTKLAIYFSDKWNIMDVFSIPMFWTGVALRLQSDEILFLYGRVMYCVSIIFWYIKILELFIVSKHLGPFVVIVGKLIMDMLNFIVILLIVLMSFGVARQGLRNPYNEPSWFSLRDVFLEPYFMLYGEVYAPDIDLHVTVLYLIDYIITLTAPCEGDECLPGRWITPLIMSIYLLVANVLLLNLLIAVFNFIYLGCKCLWRRCKGKPKIQDYGLKLFLSDEDVRKVHDFEEDCVDDYFNTLELQFESSTEERIKATNERVENILLKMEDMNQKENQVRLSMQTMEMRIANLEDLDYQQTPINKQARVDDWCDCNSKLKSNNSSNSNTIQNIGQMQQLHSSIASISTGYATFPRTNSSSSLIHYSTDSIPMASECPGTMQDTQNGFPRRRSYSGDAAEIQHKRLNFNKTKIRSSVQVSPENRGTKTNLLKRRKGKELKPIKTSLEGLDPKIGYRYADASKPPNSLSELTIKVTDDSPHVPTTLSGLPSIEEALHNTSADQHVGILKQASTANLDDNDQPVTDEDGFHCDHVNLHAVHSLPVPGAGRKGSRVSDGGSSPRSVRSSLASPRLLSAQSIHASQLMLSSEHMGIEFTSVKSAIRSEYTSITDNIDTSCIHYSPTSSPNSTLSPP</sequence>
<comment type="subcellular location">
    <subcellularLocation>
        <location evidence="1">Membrane</location>
        <topology evidence="1">Multi-pass membrane protein</topology>
    </subcellularLocation>
</comment>
<evidence type="ECO:0000256" key="1">
    <source>
        <dbReference type="ARBA" id="ARBA00004141"/>
    </source>
</evidence>
<dbReference type="Proteomes" id="UP000593567">
    <property type="component" value="Unassembled WGS sequence"/>
</dbReference>
<dbReference type="GO" id="GO:0005261">
    <property type="term" value="F:monoatomic cation channel activity"/>
    <property type="evidence" value="ECO:0007669"/>
    <property type="project" value="UniProtKB-ARBA"/>
</dbReference>
<dbReference type="Pfam" id="PF16519">
    <property type="entry name" value="TRPM_tetra"/>
    <property type="match status" value="1"/>
</dbReference>
<reference evidence="14" key="1">
    <citation type="submission" date="2020-06" db="EMBL/GenBank/DDBJ databases">
        <title>Draft genome of Bugula neritina, a colonial animal packing powerful symbionts and potential medicines.</title>
        <authorList>
            <person name="Rayko M."/>
        </authorList>
    </citation>
    <scope>NUCLEOTIDE SEQUENCE [LARGE SCALE GENOMIC DNA]</scope>
    <source>
        <strain evidence="14">Kwan_BN1</strain>
    </source>
</reference>
<proteinExistence type="predicted"/>
<feature type="domain" description="Ion transport" evidence="10">
    <location>
        <begin position="942"/>
        <end position="1180"/>
    </location>
</feature>
<keyword evidence="7" id="KW-0407">Ion channel</keyword>
<dbReference type="PANTHER" id="PTHR13800:SF1">
    <property type="entry name" value="TRANSIENT RECEPTOR POTENTIAL CATION CHANNEL TRPM"/>
    <property type="match status" value="1"/>
</dbReference>
<dbReference type="EMBL" id="VXIV02003204">
    <property type="protein sequence ID" value="KAF6019949.1"/>
    <property type="molecule type" value="Genomic_DNA"/>
</dbReference>
<evidence type="ECO:0000313" key="15">
    <source>
        <dbReference type="Proteomes" id="UP000593567"/>
    </source>
</evidence>
<organism evidence="14 15">
    <name type="scientific">Bugula neritina</name>
    <name type="common">Brown bryozoan</name>
    <name type="synonym">Sertularia neritina</name>
    <dbReference type="NCBI Taxonomy" id="10212"/>
    <lineage>
        <taxon>Eukaryota</taxon>
        <taxon>Metazoa</taxon>
        <taxon>Spiralia</taxon>
        <taxon>Lophotrochozoa</taxon>
        <taxon>Bryozoa</taxon>
        <taxon>Gymnolaemata</taxon>
        <taxon>Cheilostomatida</taxon>
        <taxon>Flustrina</taxon>
        <taxon>Buguloidea</taxon>
        <taxon>Bugulidae</taxon>
        <taxon>Bugula</taxon>
    </lineage>
</organism>
<dbReference type="PANTHER" id="PTHR13800">
    <property type="entry name" value="TRANSIENT RECEPTOR POTENTIAL CATION CHANNEL, SUBFAMILY M, MEMBER 6"/>
    <property type="match status" value="1"/>
</dbReference>
<feature type="transmembrane region" description="Helical" evidence="9">
    <location>
        <begin position="1035"/>
        <end position="1055"/>
    </location>
</feature>
<dbReference type="InterPro" id="IPR032415">
    <property type="entry name" value="TRPM_tetra"/>
</dbReference>
<dbReference type="InterPro" id="IPR057366">
    <property type="entry name" value="TRPM-like"/>
</dbReference>
<feature type="transmembrane region" description="Helical" evidence="9">
    <location>
        <begin position="1163"/>
        <end position="1185"/>
    </location>
</feature>
<dbReference type="Pfam" id="PF18139">
    <property type="entry name" value="LSDAT_euk"/>
    <property type="match status" value="1"/>
</dbReference>
<gene>
    <name evidence="14" type="ORF">EB796_021769</name>
</gene>
<evidence type="ECO:0000256" key="6">
    <source>
        <dbReference type="ARBA" id="ARBA00023136"/>
    </source>
</evidence>
<comment type="caution">
    <text evidence="14">The sequence shown here is derived from an EMBL/GenBank/DDBJ whole genome shotgun (WGS) entry which is preliminary data.</text>
</comment>
<keyword evidence="2" id="KW-0813">Transport</keyword>
<feature type="transmembrane region" description="Helical" evidence="9">
    <location>
        <begin position="967"/>
        <end position="985"/>
    </location>
</feature>
<accession>A0A7J7J198</accession>
<evidence type="ECO:0000259" key="10">
    <source>
        <dbReference type="Pfam" id="PF00520"/>
    </source>
</evidence>
<dbReference type="GO" id="GO:0051262">
    <property type="term" value="P:protein tetramerization"/>
    <property type="evidence" value="ECO:0007669"/>
    <property type="project" value="InterPro"/>
</dbReference>
<evidence type="ECO:0000256" key="3">
    <source>
        <dbReference type="ARBA" id="ARBA00022692"/>
    </source>
</evidence>
<feature type="transmembrane region" description="Helical" evidence="9">
    <location>
        <begin position="1005"/>
        <end position="1023"/>
    </location>
</feature>
<dbReference type="InterPro" id="IPR005821">
    <property type="entry name" value="Ion_trans_dom"/>
</dbReference>
<evidence type="ECO:0000259" key="12">
    <source>
        <dbReference type="Pfam" id="PF18139"/>
    </source>
</evidence>